<evidence type="ECO:0000313" key="1">
    <source>
        <dbReference type="EMBL" id="SEG13042.1"/>
    </source>
</evidence>
<sequence>MRVCVQRIVLYGTIRESWHSKNDRSYRNVSMDDIQHMLRSEWKLKGKPQWSDDHGNWTYKLDGKDLDDDELTLIIAVRDEQVEILVTTKW</sequence>
<reference evidence="1 2" key="1">
    <citation type="submission" date="2016-10" db="EMBL/GenBank/DDBJ databases">
        <authorList>
            <person name="de Groot N.N."/>
        </authorList>
    </citation>
    <scope>NUCLEOTIDE SEQUENCE [LARGE SCALE GENOMIC DNA]</scope>
    <source>
        <strain evidence="1 2">DSM 22489</strain>
    </source>
</reference>
<name>A0A1H5XMX0_9BACT</name>
<protein>
    <submittedName>
        <fullName evidence="1">Uncharacterized protein</fullName>
    </submittedName>
</protein>
<dbReference type="EMBL" id="FNVA01000003">
    <property type="protein sequence ID" value="SEG13042.1"/>
    <property type="molecule type" value="Genomic_DNA"/>
</dbReference>
<proteinExistence type="predicted"/>
<accession>A0A1H5XMX0</accession>
<keyword evidence="2" id="KW-1185">Reference proteome</keyword>
<evidence type="ECO:0000313" key="2">
    <source>
        <dbReference type="Proteomes" id="UP000236728"/>
    </source>
</evidence>
<gene>
    <name evidence="1" type="ORF">SAMN05421819_1890</name>
</gene>
<dbReference type="Proteomes" id="UP000236728">
    <property type="component" value="Unassembled WGS sequence"/>
</dbReference>
<organism evidence="1 2">
    <name type="scientific">Bryocella elongata</name>
    <dbReference type="NCBI Taxonomy" id="863522"/>
    <lineage>
        <taxon>Bacteria</taxon>
        <taxon>Pseudomonadati</taxon>
        <taxon>Acidobacteriota</taxon>
        <taxon>Terriglobia</taxon>
        <taxon>Terriglobales</taxon>
        <taxon>Acidobacteriaceae</taxon>
        <taxon>Bryocella</taxon>
    </lineage>
</organism>
<dbReference type="AlphaFoldDB" id="A0A1H5XMX0"/>